<dbReference type="AlphaFoldDB" id="G4YNE0"/>
<sequence length="422" mass="45040">MINQVSDSVSVVIDGVTFQTNQIHENVNATLKALTEWDLQDLQRHGSTSNFALDAYDPPATYCPQSLDNLLTSAFISVNQNGGEFGLSNTYTNAGDKERALCTSVATAAGKTDYTGTLAADITGSVSNASAVAKPQVHVASGVDVGVVEPFYAAHYDSLCSLTGMTTSIAGQLKPSNLANFLPNMRVGNTCPVLYNIASLPLGASVTVKADVDGGVHAKSGLTPPQAFCRLLVPTYMPNPTADHAVVQKKSFRYFERMTNKFTVQAGQAFTYTLTNGLASPKKIFLQPIVTNTAFGQAAMPDVINPLRSPFATIPATTSLFASLRNRQPTVGNIPIWNNPVNFGYDIKSGLLSQRQWESGYGFVAVDIGRRLPSEDGTSKAIVISGTNNTNMPLTVYYQTWRDAVATVDTAMGTVSQVATQV</sequence>
<name>G4YNE0_PHYSP</name>
<dbReference type="Proteomes" id="UP000002640">
    <property type="component" value="Unassembled WGS sequence"/>
</dbReference>
<protein>
    <submittedName>
        <fullName evidence="1">Uncharacterized protein</fullName>
    </submittedName>
</protein>
<reference evidence="1 2" key="1">
    <citation type="journal article" date="2006" name="Science">
        <title>Phytophthora genome sequences uncover evolutionary origins and mechanisms of pathogenesis.</title>
        <authorList>
            <person name="Tyler B.M."/>
            <person name="Tripathy S."/>
            <person name="Zhang X."/>
            <person name="Dehal P."/>
            <person name="Jiang R.H."/>
            <person name="Aerts A."/>
            <person name="Arredondo F.D."/>
            <person name="Baxter L."/>
            <person name="Bensasson D."/>
            <person name="Beynon J.L."/>
            <person name="Chapman J."/>
            <person name="Damasceno C.M."/>
            <person name="Dorrance A.E."/>
            <person name="Dou D."/>
            <person name="Dickerman A.W."/>
            <person name="Dubchak I.L."/>
            <person name="Garbelotto M."/>
            <person name="Gijzen M."/>
            <person name="Gordon S.G."/>
            <person name="Govers F."/>
            <person name="Grunwald N.J."/>
            <person name="Huang W."/>
            <person name="Ivors K.L."/>
            <person name="Jones R.W."/>
            <person name="Kamoun S."/>
            <person name="Krampis K."/>
            <person name="Lamour K.H."/>
            <person name="Lee M.K."/>
            <person name="McDonald W.H."/>
            <person name="Medina M."/>
            <person name="Meijer H.J."/>
            <person name="Nordberg E.K."/>
            <person name="Maclean D.J."/>
            <person name="Ospina-Giraldo M.D."/>
            <person name="Morris P.F."/>
            <person name="Phuntumart V."/>
            <person name="Putnam N.H."/>
            <person name="Rash S."/>
            <person name="Rose J.K."/>
            <person name="Sakihama Y."/>
            <person name="Salamov A.A."/>
            <person name="Savidor A."/>
            <person name="Scheuring C.F."/>
            <person name="Smith B.M."/>
            <person name="Sobral B.W."/>
            <person name="Terry A."/>
            <person name="Torto-Alalibo T.A."/>
            <person name="Win J."/>
            <person name="Xu Z."/>
            <person name="Zhang H."/>
            <person name="Grigoriev I.V."/>
            <person name="Rokhsar D.S."/>
            <person name="Boore J.L."/>
        </authorList>
    </citation>
    <scope>NUCLEOTIDE SEQUENCE [LARGE SCALE GENOMIC DNA]</scope>
    <source>
        <strain evidence="1 2">P6497</strain>
    </source>
</reference>
<dbReference type="RefSeq" id="XP_009517508.1">
    <property type="nucleotide sequence ID" value="XM_009519213.1"/>
</dbReference>
<dbReference type="EMBL" id="JH159151">
    <property type="protein sequence ID" value="EGZ30233.1"/>
    <property type="molecule type" value="Genomic_DNA"/>
</dbReference>
<keyword evidence="2" id="KW-1185">Reference proteome</keyword>
<evidence type="ECO:0000313" key="1">
    <source>
        <dbReference type="EMBL" id="EGZ30233.1"/>
    </source>
</evidence>
<evidence type="ECO:0000313" key="2">
    <source>
        <dbReference type="Proteomes" id="UP000002640"/>
    </source>
</evidence>
<gene>
    <name evidence="1" type="ORF">PHYSODRAFT_310241</name>
</gene>
<organism evidence="1 2">
    <name type="scientific">Phytophthora sojae (strain P6497)</name>
    <name type="common">Soybean stem and root rot agent</name>
    <name type="synonym">Phytophthora megasperma f. sp. glycines</name>
    <dbReference type="NCBI Taxonomy" id="1094619"/>
    <lineage>
        <taxon>Eukaryota</taxon>
        <taxon>Sar</taxon>
        <taxon>Stramenopiles</taxon>
        <taxon>Oomycota</taxon>
        <taxon>Peronosporomycetes</taxon>
        <taxon>Peronosporales</taxon>
        <taxon>Peronosporaceae</taxon>
        <taxon>Phytophthora</taxon>
    </lineage>
</organism>
<dbReference type="GeneID" id="20643247"/>
<proteinExistence type="predicted"/>
<dbReference type="InParanoid" id="G4YNE0"/>
<dbReference type="KEGG" id="psoj:PHYSODRAFT_310241"/>
<accession>G4YNE0</accession>